<accession>A0A199V7S9</accession>
<comment type="caution">
    <text evidence="1">The sequence shown here is derived from an EMBL/GenBank/DDBJ whole genome shotgun (WGS) entry which is preliminary data.</text>
</comment>
<dbReference type="EMBL" id="LSRQ01002918">
    <property type="protein sequence ID" value="OAY72936.1"/>
    <property type="molecule type" value="Genomic_DNA"/>
</dbReference>
<organism evidence="1 2">
    <name type="scientific">Ananas comosus</name>
    <name type="common">Pineapple</name>
    <name type="synonym">Ananas ananas</name>
    <dbReference type="NCBI Taxonomy" id="4615"/>
    <lineage>
        <taxon>Eukaryota</taxon>
        <taxon>Viridiplantae</taxon>
        <taxon>Streptophyta</taxon>
        <taxon>Embryophyta</taxon>
        <taxon>Tracheophyta</taxon>
        <taxon>Spermatophyta</taxon>
        <taxon>Magnoliopsida</taxon>
        <taxon>Liliopsida</taxon>
        <taxon>Poales</taxon>
        <taxon>Bromeliaceae</taxon>
        <taxon>Bromelioideae</taxon>
        <taxon>Ananas</taxon>
    </lineage>
</organism>
<keyword evidence="1" id="KW-0418">Kinase</keyword>
<evidence type="ECO:0000313" key="1">
    <source>
        <dbReference type="EMBL" id="OAY72936.1"/>
    </source>
</evidence>
<reference evidence="1 2" key="1">
    <citation type="journal article" date="2016" name="DNA Res.">
        <title>The draft genome of MD-2 pineapple using hybrid error correction of long reads.</title>
        <authorList>
            <person name="Redwan R.M."/>
            <person name="Saidin A."/>
            <person name="Kumar S.V."/>
        </authorList>
    </citation>
    <scope>NUCLEOTIDE SEQUENCE [LARGE SCALE GENOMIC DNA]</scope>
    <source>
        <strain evidence="2">cv. MD2</strain>
        <tissue evidence="1">Leaf</tissue>
    </source>
</reference>
<evidence type="ECO:0000313" key="2">
    <source>
        <dbReference type="Proteomes" id="UP000092600"/>
    </source>
</evidence>
<dbReference type="AlphaFoldDB" id="A0A199V7S9"/>
<dbReference type="Proteomes" id="UP000092600">
    <property type="component" value="Unassembled WGS sequence"/>
</dbReference>
<keyword evidence="1" id="KW-0675">Receptor</keyword>
<dbReference type="InterPro" id="IPR032675">
    <property type="entry name" value="LRR_dom_sf"/>
</dbReference>
<dbReference type="STRING" id="4615.A0A199V7S9"/>
<name>A0A199V7S9_ANACO</name>
<dbReference type="SUPFAM" id="SSF52058">
    <property type="entry name" value="L domain-like"/>
    <property type="match status" value="1"/>
</dbReference>
<protein>
    <submittedName>
        <fullName evidence="1">Putative leucine-rich repeat receptor-like protein kinase</fullName>
    </submittedName>
</protein>
<dbReference type="Gene3D" id="3.80.10.10">
    <property type="entry name" value="Ribonuclease Inhibitor"/>
    <property type="match status" value="1"/>
</dbReference>
<keyword evidence="1" id="KW-0808">Transferase</keyword>
<gene>
    <name evidence="1" type="ORF">ACMD2_26890</name>
</gene>
<proteinExistence type="predicted"/>
<dbReference type="GO" id="GO:0016301">
    <property type="term" value="F:kinase activity"/>
    <property type="evidence" value="ECO:0007669"/>
    <property type="project" value="UniProtKB-KW"/>
</dbReference>
<sequence length="138" mass="15710">MKSNRYRVLLVDSIEEEPYVCRFFARCQDLGRSPPERSPAIEVDELRNTSLGLRIIASPLGHIFDHRPRHTFLQHLPVHLKKLNKVLNSNKFIGKTPATLGKLSNLSWLDLADNQLNGTLLMSMMVSGLDRILNAQHL</sequence>